<accession>A0A8T1WN97</accession>
<name>A0A8T1WN97_9STRA</name>
<dbReference type="Proteomes" id="UP000693981">
    <property type="component" value="Unassembled WGS sequence"/>
</dbReference>
<evidence type="ECO:0000313" key="2">
    <source>
        <dbReference type="Proteomes" id="UP000693981"/>
    </source>
</evidence>
<proteinExistence type="predicted"/>
<organism evidence="1 2">
    <name type="scientific">Phytophthora boehmeriae</name>
    <dbReference type="NCBI Taxonomy" id="109152"/>
    <lineage>
        <taxon>Eukaryota</taxon>
        <taxon>Sar</taxon>
        <taxon>Stramenopiles</taxon>
        <taxon>Oomycota</taxon>
        <taxon>Peronosporomycetes</taxon>
        <taxon>Peronosporales</taxon>
        <taxon>Peronosporaceae</taxon>
        <taxon>Phytophthora</taxon>
    </lineage>
</organism>
<sequence length="403" mass="45428">MSEAVKCWMENSSIELRDLLDKAFARVSLVMHEGKGFMRTHDGREAQKMAISFTNVPENNVGEREPKTRRVEVEATGMHLHFANLEDKELTDVGLATSTADREYLWLNDIPWTPKCRFSDIEEDLLLYLAILGGKTCSSYYVHPEKVYSAKYIFSEELALHAQESSNSVPCDPKKHENMVTHAIFSSSRRNGVGGIPFLDFLTGLFGEFQSEDWVDMTLYETGKPIDARSLFQGYGGSITELLDRKVPFLAPSNAKWPQFILDTNTQHLGCKFGRLVRFANASRRDIIIQDVSNNNEKAMFHCECKYLDRTLHVGAMSGAIVGLDDAWEGEWTFALVFCAHLTGSRSEWTETEVGCVKINCEGSSAVVEWVFTPDAKYRKKLIMVVETGLIGETEVGERMSDV</sequence>
<gene>
    <name evidence="1" type="ORF">PHYBOEH_004500</name>
</gene>
<comment type="caution">
    <text evidence="1">The sequence shown here is derived from an EMBL/GenBank/DDBJ whole genome shotgun (WGS) entry which is preliminary data.</text>
</comment>
<evidence type="ECO:0008006" key="3">
    <source>
        <dbReference type="Google" id="ProtNLM"/>
    </source>
</evidence>
<dbReference type="EMBL" id="JAGDFL010000238">
    <property type="protein sequence ID" value="KAG7394876.1"/>
    <property type="molecule type" value="Genomic_DNA"/>
</dbReference>
<evidence type="ECO:0000313" key="1">
    <source>
        <dbReference type="EMBL" id="KAG7394876.1"/>
    </source>
</evidence>
<protein>
    <recommendedName>
        <fullName evidence="3">Crinkler (CRN) family protein</fullName>
    </recommendedName>
</protein>
<dbReference type="OrthoDB" id="122900at2759"/>
<dbReference type="AlphaFoldDB" id="A0A8T1WN97"/>
<reference evidence="1" key="1">
    <citation type="submission" date="2021-02" db="EMBL/GenBank/DDBJ databases">
        <authorList>
            <person name="Palmer J.M."/>
        </authorList>
    </citation>
    <scope>NUCLEOTIDE SEQUENCE</scope>
    <source>
        <strain evidence="1">SCRP23</strain>
    </source>
</reference>
<keyword evidence="2" id="KW-1185">Reference proteome</keyword>